<feature type="domain" description="CobE/GbiG C-terminal" evidence="1">
    <location>
        <begin position="219"/>
        <end position="334"/>
    </location>
</feature>
<dbReference type="Gene3D" id="3.30.420.180">
    <property type="entry name" value="CobE/GbiG C-terminal domain"/>
    <property type="match status" value="1"/>
</dbReference>
<feature type="domain" description="Cobalamin biosynthesis central region" evidence="3">
    <location>
        <begin position="132"/>
        <end position="199"/>
    </location>
</feature>
<evidence type="ECO:0000313" key="4">
    <source>
        <dbReference type="EMBL" id="SDW43284.1"/>
    </source>
</evidence>
<evidence type="ECO:0000313" key="5">
    <source>
        <dbReference type="Proteomes" id="UP000198828"/>
    </source>
</evidence>
<reference evidence="4 5" key="1">
    <citation type="submission" date="2016-10" db="EMBL/GenBank/DDBJ databases">
        <authorList>
            <person name="de Groot N.N."/>
        </authorList>
    </citation>
    <scope>NUCLEOTIDE SEQUENCE [LARGE SCALE GENOMIC DNA]</scope>
    <source>
        <strain evidence="4 5">DSM 23310</strain>
    </source>
</reference>
<dbReference type="InterPro" id="IPR052553">
    <property type="entry name" value="CbiG_hydrolase"/>
</dbReference>
<dbReference type="AlphaFoldDB" id="A0A1H2TJ54"/>
<dbReference type="EMBL" id="FNNG01000002">
    <property type="protein sequence ID" value="SDW43284.1"/>
    <property type="molecule type" value="Genomic_DNA"/>
</dbReference>
<dbReference type="PANTHER" id="PTHR37477:SF1">
    <property type="entry name" value="COBALT-PRECORRIN-5A HYDROLASE"/>
    <property type="match status" value="1"/>
</dbReference>
<dbReference type="InterPro" id="IPR021744">
    <property type="entry name" value="CbiG_N"/>
</dbReference>
<dbReference type="NCBIfam" id="NF004466">
    <property type="entry name" value="PRK05788.1-4"/>
    <property type="match status" value="1"/>
</dbReference>
<dbReference type="Pfam" id="PF11760">
    <property type="entry name" value="CbiG_N"/>
    <property type="match status" value="1"/>
</dbReference>
<keyword evidence="4" id="KW-0378">Hydrolase</keyword>
<dbReference type="OrthoDB" id="9781023at2"/>
<feature type="domain" description="Cobalamin synthesis G N-terminal" evidence="2">
    <location>
        <begin position="49"/>
        <end position="126"/>
    </location>
</feature>
<dbReference type="Gene3D" id="3.40.50.11220">
    <property type="match status" value="1"/>
</dbReference>
<organism evidence="4 5">
    <name type="scientific">Tepidimicrobium xylanilyticum</name>
    <dbReference type="NCBI Taxonomy" id="1123352"/>
    <lineage>
        <taxon>Bacteria</taxon>
        <taxon>Bacillati</taxon>
        <taxon>Bacillota</taxon>
        <taxon>Tissierellia</taxon>
        <taxon>Tissierellales</taxon>
        <taxon>Tepidimicrobiaceae</taxon>
        <taxon>Tepidimicrobium</taxon>
    </lineage>
</organism>
<protein>
    <submittedName>
        <fullName evidence="4">Cobalt-precorrin 5A hydrolase</fullName>
    </submittedName>
</protein>
<dbReference type="Pfam" id="PF01890">
    <property type="entry name" value="CbiG_C"/>
    <property type="match status" value="1"/>
</dbReference>
<dbReference type="SUPFAM" id="SSF159672">
    <property type="entry name" value="CbiG N-terminal domain-like"/>
    <property type="match status" value="1"/>
</dbReference>
<dbReference type="GO" id="GO:0016787">
    <property type="term" value="F:hydrolase activity"/>
    <property type="evidence" value="ECO:0007669"/>
    <property type="project" value="UniProtKB-KW"/>
</dbReference>
<dbReference type="GO" id="GO:0009236">
    <property type="term" value="P:cobalamin biosynthetic process"/>
    <property type="evidence" value="ECO:0007669"/>
    <property type="project" value="InterPro"/>
</dbReference>
<dbReference type="Proteomes" id="UP000198828">
    <property type="component" value="Unassembled WGS sequence"/>
</dbReference>
<dbReference type="Pfam" id="PF11761">
    <property type="entry name" value="CbiG_mid"/>
    <property type="match status" value="1"/>
</dbReference>
<evidence type="ECO:0000259" key="2">
    <source>
        <dbReference type="Pfam" id="PF11760"/>
    </source>
</evidence>
<dbReference type="RefSeq" id="WP_093750937.1">
    <property type="nucleotide sequence ID" value="NZ_BSYN01000002.1"/>
</dbReference>
<evidence type="ECO:0000259" key="1">
    <source>
        <dbReference type="Pfam" id="PF01890"/>
    </source>
</evidence>
<dbReference type="InterPro" id="IPR021745">
    <property type="entry name" value="CbiG_mid"/>
</dbReference>
<accession>A0A1H2TJ54</accession>
<dbReference type="InterPro" id="IPR038029">
    <property type="entry name" value="GbiG_N_sf"/>
</dbReference>
<proteinExistence type="predicted"/>
<dbReference type="InterPro" id="IPR036518">
    <property type="entry name" value="CobE/GbiG_C_sf"/>
</dbReference>
<gene>
    <name evidence="4" type="ORF">SAMN05660923_00713</name>
</gene>
<sequence length="340" mass="37569">MKIACVSFTQRGKEIGNKLVKLSSRANRYTIYHFINNEINGGVKSIMPYLVKEYEGLIFISATGIAVRFMKPYIRDKTQDPAVVVVDDGGKFAISLLSGHIGGANELAQWVGSTLKAIPVITTASDNRDIESIDLFAIKNNYHMENKDSIKEITAMMVNGSKVGFYSEMEEIIDYDNLTILSNPKDIDPSIEGIIIVSSKTGIKIPSNKYCLLIPKNINIGIGCRKNVEGKRIIELIENTLGRLSLSPKGIKTIGTVEVKRGETGIIEACNYFNCPLKIFSLEEIKEIEDKFPKSHFVKETIGVYSVSEPSAYLLGGKMLAAKIKKDGITLSIAKEAYKE</sequence>
<keyword evidence="5" id="KW-1185">Reference proteome</keyword>
<dbReference type="InterPro" id="IPR002750">
    <property type="entry name" value="CobE/GbiG_C"/>
</dbReference>
<evidence type="ECO:0000259" key="3">
    <source>
        <dbReference type="Pfam" id="PF11761"/>
    </source>
</evidence>
<dbReference type="PANTHER" id="PTHR37477">
    <property type="entry name" value="COBALT-PRECORRIN-5A HYDROLASE"/>
    <property type="match status" value="1"/>
</dbReference>
<dbReference type="SUPFAM" id="SSF159664">
    <property type="entry name" value="CobE/GbiG C-terminal domain-like"/>
    <property type="match status" value="1"/>
</dbReference>
<name>A0A1H2TJ54_9FIRM</name>